<dbReference type="RefSeq" id="WP_376851636.1">
    <property type="nucleotide sequence ID" value="NZ_JBHSMF010000009.1"/>
</dbReference>
<proteinExistence type="predicted"/>
<organism evidence="3 4">
    <name type="scientific">Caenimonas terrae</name>
    <dbReference type="NCBI Taxonomy" id="696074"/>
    <lineage>
        <taxon>Bacteria</taxon>
        <taxon>Pseudomonadati</taxon>
        <taxon>Pseudomonadota</taxon>
        <taxon>Betaproteobacteria</taxon>
        <taxon>Burkholderiales</taxon>
        <taxon>Comamonadaceae</taxon>
        <taxon>Caenimonas</taxon>
    </lineage>
</organism>
<dbReference type="InterPro" id="IPR007055">
    <property type="entry name" value="BON_dom"/>
</dbReference>
<keyword evidence="1" id="KW-0732">Signal</keyword>
<accession>A0ABW0NJZ4</accession>
<evidence type="ECO:0000313" key="4">
    <source>
        <dbReference type="Proteomes" id="UP001596037"/>
    </source>
</evidence>
<evidence type="ECO:0000256" key="1">
    <source>
        <dbReference type="ARBA" id="ARBA00022729"/>
    </source>
</evidence>
<feature type="domain" description="BON" evidence="2">
    <location>
        <begin position="78"/>
        <end position="146"/>
    </location>
</feature>
<sequence length="217" mass="23231">MKSDNQLKLDVTDELAWDPAVNATNIGVIVNNGVVTLTGHLDTFAEKHAVERAVRRVAGVRGIAVELDVKLAPSHKRSDSEIAQAATNALRWHALVPADRIKVEVEDGWVTLSGEVDWGYQSASAEQGIRPLVGVRGLTNAITIKARVNNKDVAEQITAALRRHAEREAHRIGVEVEGGVVTLRGTVSSMSEHDAALGAAFAAKGVSRVVDKLEIDA</sequence>
<comment type="caution">
    <text evidence="3">The sequence shown here is derived from an EMBL/GenBank/DDBJ whole genome shotgun (WGS) entry which is preliminary data.</text>
</comment>
<dbReference type="EMBL" id="JBHSMF010000009">
    <property type="protein sequence ID" value="MFC5499412.1"/>
    <property type="molecule type" value="Genomic_DNA"/>
</dbReference>
<dbReference type="Proteomes" id="UP001596037">
    <property type="component" value="Unassembled WGS sequence"/>
</dbReference>
<protein>
    <submittedName>
        <fullName evidence="3">BON domain-containing protein</fullName>
    </submittedName>
</protein>
<dbReference type="PROSITE" id="PS50914">
    <property type="entry name" value="BON"/>
    <property type="match status" value="3"/>
</dbReference>
<dbReference type="PANTHER" id="PTHR34606:SF4">
    <property type="entry name" value="OUTER MEMBRANE LIPOPROTEIN DOLP"/>
    <property type="match status" value="1"/>
</dbReference>
<dbReference type="InterPro" id="IPR014004">
    <property type="entry name" value="Transpt-assoc_nodulatn_dom_bac"/>
</dbReference>
<gene>
    <name evidence="3" type="ORF">ACFPOE_17840</name>
</gene>
<feature type="domain" description="BON" evidence="2">
    <location>
        <begin position="149"/>
        <end position="217"/>
    </location>
</feature>
<dbReference type="Pfam" id="PF04972">
    <property type="entry name" value="BON"/>
    <property type="match status" value="3"/>
</dbReference>
<dbReference type="InterPro" id="IPR051686">
    <property type="entry name" value="Lipoprotein_DolP"/>
</dbReference>
<feature type="domain" description="BON" evidence="2">
    <location>
        <begin position="3"/>
        <end position="73"/>
    </location>
</feature>
<evidence type="ECO:0000259" key="2">
    <source>
        <dbReference type="PROSITE" id="PS50914"/>
    </source>
</evidence>
<dbReference type="SMART" id="SM00749">
    <property type="entry name" value="BON"/>
    <property type="match status" value="3"/>
</dbReference>
<reference evidence="4" key="1">
    <citation type="journal article" date="2019" name="Int. J. Syst. Evol. Microbiol.">
        <title>The Global Catalogue of Microorganisms (GCM) 10K type strain sequencing project: providing services to taxonomists for standard genome sequencing and annotation.</title>
        <authorList>
            <consortium name="The Broad Institute Genomics Platform"/>
            <consortium name="The Broad Institute Genome Sequencing Center for Infectious Disease"/>
            <person name="Wu L."/>
            <person name="Ma J."/>
        </authorList>
    </citation>
    <scope>NUCLEOTIDE SEQUENCE [LARGE SCALE GENOMIC DNA]</scope>
    <source>
        <strain evidence="4">CCUG 57401</strain>
    </source>
</reference>
<dbReference type="Gene3D" id="3.30.1340.30">
    <property type="match status" value="3"/>
</dbReference>
<name>A0ABW0NJZ4_9BURK</name>
<evidence type="ECO:0000313" key="3">
    <source>
        <dbReference type="EMBL" id="MFC5499412.1"/>
    </source>
</evidence>
<dbReference type="PANTHER" id="PTHR34606">
    <property type="entry name" value="BON DOMAIN-CONTAINING PROTEIN"/>
    <property type="match status" value="1"/>
</dbReference>
<keyword evidence="4" id="KW-1185">Reference proteome</keyword>